<dbReference type="AlphaFoldDB" id="A0A7T3V4R4"/>
<gene>
    <name evidence="1" type="ORF">IWA51_07450</name>
</gene>
<evidence type="ECO:0000313" key="2">
    <source>
        <dbReference type="Proteomes" id="UP000595224"/>
    </source>
</evidence>
<dbReference type="Proteomes" id="UP000595224">
    <property type="component" value="Chromosome"/>
</dbReference>
<dbReference type="KEGG" id="tper:IWA51_07450"/>
<keyword evidence="2" id="KW-1185">Reference proteome</keyword>
<evidence type="ECO:0000313" key="1">
    <source>
        <dbReference type="EMBL" id="QQA00115.1"/>
    </source>
</evidence>
<name>A0A7T3V4R4_9SPIR</name>
<reference evidence="1 2" key="1">
    <citation type="submission" date="2020-11" db="EMBL/GenBank/DDBJ databases">
        <title>Treponema Peruensis nv. sp., first commensal Treponema isolated from human feces.</title>
        <authorList>
            <person name="Belkhou C."/>
            <person name="Raes J."/>
        </authorList>
    </citation>
    <scope>NUCLEOTIDE SEQUENCE [LARGE SCALE GENOMIC DNA]</scope>
    <source>
        <strain evidence="1 2">RCC2812</strain>
    </source>
</reference>
<accession>A0A7T3V4R4</accession>
<dbReference type="EMBL" id="CP064936">
    <property type="protein sequence ID" value="QQA00115.1"/>
    <property type="molecule type" value="Genomic_DNA"/>
</dbReference>
<proteinExistence type="predicted"/>
<sequence>MNRKLGQAFLIAAAFVFFSCKTLGKTDTYPEPSVILEPPVPQTNLPVIEFSGLGIKYEFESMLLNRFLVIQDTDASGKFAARLMDETSWAKVRILLPAGTYECLAAEKSFNPDQAAFYIYIDEEAHRVYPSNPPLGKWELTTRSPIYFTLDAPKEVLVTVQANSKDRLGETGMDLDYIQFVKRR</sequence>
<evidence type="ECO:0008006" key="3">
    <source>
        <dbReference type="Google" id="ProtNLM"/>
    </source>
</evidence>
<organism evidence="1 2">
    <name type="scientific">Treponema peruense</name>
    <dbReference type="NCBI Taxonomy" id="2787628"/>
    <lineage>
        <taxon>Bacteria</taxon>
        <taxon>Pseudomonadati</taxon>
        <taxon>Spirochaetota</taxon>
        <taxon>Spirochaetia</taxon>
        <taxon>Spirochaetales</taxon>
        <taxon>Treponemataceae</taxon>
        <taxon>Treponema</taxon>
    </lineage>
</organism>
<dbReference type="RefSeq" id="WP_198441966.1">
    <property type="nucleotide sequence ID" value="NZ_CBCSHE010000001.1"/>
</dbReference>
<dbReference type="PROSITE" id="PS51257">
    <property type="entry name" value="PROKAR_LIPOPROTEIN"/>
    <property type="match status" value="1"/>
</dbReference>
<protein>
    <recommendedName>
        <fullName evidence="3">Lipoprotein</fullName>
    </recommendedName>
</protein>